<dbReference type="AlphaFoldDB" id="A0A200J8V7"/>
<dbReference type="GO" id="GO:0016787">
    <property type="term" value="F:hydrolase activity"/>
    <property type="evidence" value="ECO:0007669"/>
    <property type="project" value="UniProtKB-KW"/>
</dbReference>
<dbReference type="EMBL" id="CP147246">
    <property type="protein sequence ID" value="WYJ93198.1"/>
    <property type="molecule type" value="Genomic_DNA"/>
</dbReference>
<evidence type="ECO:0000256" key="2">
    <source>
        <dbReference type="ARBA" id="ARBA00022801"/>
    </source>
</evidence>
<evidence type="ECO:0000313" key="7">
    <source>
        <dbReference type="Proteomes" id="UP000196151"/>
    </source>
</evidence>
<keyword evidence="2 3" id="KW-0378">Hydrolase</keyword>
<feature type="chain" id="PRO_5011812656" description="Carboxylic ester hydrolase" evidence="3">
    <location>
        <begin position="28"/>
        <end position="574"/>
    </location>
</feature>
<evidence type="ECO:0000313" key="6">
    <source>
        <dbReference type="EMBL" id="WYJ93198.1"/>
    </source>
</evidence>
<reference evidence="6" key="2">
    <citation type="submission" date="2017-05" db="EMBL/GenBank/DDBJ databases">
        <authorList>
            <consortium name="The Broad Institute Genomics Platform"/>
            <consortium name="The Broad Institute Genomic Center for Infectious Diseases"/>
            <person name="Earl A."/>
            <person name="Manson A."/>
            <person name="Schwartman J."/>
            <person name="Gilmore M."/>
            <person name="Abouelleil A."/>
            <person name="Cao P."/>
            <person name="Chapman S."/>
            <person name="Cusick C."/>
            <person name="Shea T."/>
            <person name="Young S."/>
            <person name="Neafsey D."/>
            <person name="Nusbaum C."/>
            <person name="Birren B."/>
        </authorList>
    </citation>
    <scope>NUCLEOTIDE SEQUENCE</scope>
    <source>
        <strain evidence="6">9D6_DIV0238</strain>
    </source>
</reference>
<dbReference type="Pfam" id="PF00135">
    <property type="entry name" value="COesterase"/>
    <property type="match status" value="1"/>
</dbReference>
<dbReference type="InterPro" id="IPR050309">
    <property type="entry name" value="Type-B_Carboxylest/Lipase"/>
</dbReference>
<dbReference type="Gene3D" id="3.40.50.1820">
    <property type="entry name" value="alpha/beta hydrolase"/>
    <property type="match status" value="1"/>
</dbReference>
<accession>A0A200J8V7</accession>
<keyword evidence="7" id="KW-1185">Reference proteome</keyword>
<dbReference type="RefSeq" id="WP_242585620.1">
    <property type="nucleotide sequence ID" value="NZ_CP147246.1"/>
</dbReference>
<dbReference type="InterPro" id="IPR029058">
    <property type="entry name" value="AB_hydrolase_fold"/>
</dbReference>
<proteinExistence type="inferred from homology"/>
<dbReference type="InterPro" id="IPR002018">
    <property type="entry name" value="CarbesteraseB"/>
</dbReference>
<evidence type="ECO:0000313" key="5">
    <source>
        <dbReference type="EMBL" id="OUZ33672.1"/>
    </source>
</evidence>
<evidence type="ECO:0000256" key="3">
    <source>
        <dbReference type="RuleBase" id="RU361235"/>
    </source>
</evidence>
<dbReference type="SUPFAM" id="SSF53474">
    <property type="entry name" value="alpha/beta-Hydrolases"/>
    <property type="match status" value="1"/>
</dbReference>
<organism evidence="5">
    <name type="scientific">Candidatus Enterococcus dunnyi</name>
    <dbReference type="NCBI Taxonomy" id="1834192"/>
    <lineage>
        <taxon>Bacteria</taxon>
        <taxon>Bacillati</taxon>
        <taxon>Bacillota</taxon>
        <taxon>Bacilli</taxon>
        <taxon>Lactobacillales</taxon>
        <taxon>Enterococcaceae</taxon>
        <taxon>Enterococcus</taxon>
    </lineage>
</organism>
<sequence length="574" mass="63598">MKKFRRTISWVGLLLAVITLGGCTQSAKTEKTNTDKNEETSVVRETAFGKVKGYEEKEALVWLGVPYGGETAKEARWKAPTDPQPWEGARDATKAGSVALQTSADGIVGSEDGLNLDIYRPNNDKKDLPVLVYIHGGNNQTGTAEEISGVSFVTGHDAIVVSVNYRLGPLGFNPLPALKNGTKEENSGNYTLLDLSKSLDWVKQNIENFGGDQNNITVSGFSAGGRDVMAMLISPIFEGKFDKAISFSGGMTIADEKRSQEVYAQAIAPLVVEDGLKENETQAKDWLLSTDQEVKDYLYALDGDRLVGLMSNAGIRMSVFPHLFNDGYVLPKEGFDTEDYHSVPLMMLTGEQEFSLFGRFDPYFSQYLEGGKIDTDPEIANQYAFINNYGGQLYSLFNVQESAEKMNQHYQAAIYGMEIEFGADKAVVGEEMAKLGAFHGVFVPLLDTESKNYAGLVGAGYDSEGAKDLSKVFQNYLFEFIKNGDPNGSDLPKWEEWQAGSKDNLLFVNADKKQASAKMGHKTYDYEKVLEAIDQDTTVSENQKQELLSKVMNGRWFSKRLDEKYEQLSDFDKE</sequence>
<comment type="similarity">
    <text evidence="1 3">Belongs to the type-B carboxylesterase/lipase family.</text>
</comment>
<feature type="domain" description="Carboxylesterase type B" evidence="4">
    <location>
        <begin position="43"/>
        <end position="365"/>
    </location>
</feature>
<evidence type="ECO:0000256" key="1">
    <source>
        <dbReference type="ARBA" id="ARBA00005964"/>
    </source>
</evidence>
<dbReference type="InterPro" id="IPR019826">
    <property type="entry name" value="Carboxylesterase_B_AS"/>
</dbReference>
<keyword evidence="3" id="KW-0732">Signal</keyword>
<dbReference type="PROSITE" id="PS00122">
    <property type="entry name" value="CARBOXYLESTERASE_B_1"/>
    <property type="match status" value="1"/>
</dbReference>
<feature type="signal peptide" evidence="3">
    <location>
        <begin position="1"/>
        <end position="27"/>
    </location>
</feature>
<evidence type="ECO:0000259" key="4">
    <source>
        <dbReference type="Pfam" id="PF00135"/>
    </source>
</evidence>
<reference evidence="5" key="1">
    <citation type="submission" date="2017-05" db="EMBL/GenBank/DDBJ databases">
        <title>The Genome Sequence of Enterococcus sp. 9D6_DIV0238.</title>
        <authorList>
            <consortium name="The Broad Institute Genomics Platform"/>
            <consortium name="The Broad Institute Genomic Center for Infectious Diseases"/>
            <person name="Earl A."/>
            <person name="Manson A."/>
            <person name="Schwartman J."/>
            <person name="Gilmore M."/>
            <person name="Abouelleil A."/>
            <person name="Cao P."/>
            <person name="Chapman S."/>
            <person name="Cusick C."/>
            <person name="Shea T."/>
            <person name="Young S."/>
            <person name="Neafsey D."/>
            <person name="Nusbaum C."/>
            <person name="Birren B."/>
        </authorList>
    </citation>
    <scope>NUCLEOTIDE SEQUENCE [LARGE SCALE GENOMIC DNA]</scope>
    <source>
        <strain evidence="5">9D6_DIV0238</strain>
    </source>
</reference>
<dbReference type="EC" id="3.1.1.-" evidence="3"/>
<reference evidence="6" key="3">
    <citation type="submission" date="2024-03" db="EMBL/GenBank/DDBJ databases">
        <title>The Genome Sequence of Enterococcus sp. DIV0238c.</title>
        <authorList>
            <consortium name="The Broad Institute Genomics Platform"/>
            <consortium name="The Broad Institute Microbial Omics Core"/>
            <consortium name="The Broad Institute Genomic Center for Infectious Diseases"/>
            <person name="Earl A."/>
            <person name="Manson A."/>
            <person name="Gilmore M."/>
            <person name="Schwartman J."/>
            <person name="Shea T."/>
            <person name="Abouelleil A."/>
            <person name="Cao P."/>
            <person name="Chapman S."/>
            <person name="Cusick C."/>
            <person name="Young S."/>
            <person name="Neafsey D."/>
            <person name="Nusbaum C."/>
            <person name="Birren B."/>
        </authorList>
    </citation>
    <scope>NUCLEOTIDE SEQUENCE</scope>
    <source>
        <strain evidence="6">9D6_DIV0238</strain>
    </source>
</reference>
<protein>
    <recommendedName>
        <fullName evidence="3">Carboxylic ester hydrolase</fullName>
        <ecNumber evidence="3">3.1.1.-</ecNumber>
    </recommendedName>
</protein>
<dbReference type="Proteomes" id="UP000196151">
    <property type="component" value="Chromosome"/>
</dbReference>
<dbReference type="EMBL" id="NIBQ01000002">
    <property type="protein sequence ID" value="OUZ33672.1"/>
    <property type="molecule type" value="Genomic_DNA"/>
</dbReference>
<dbReference type="PANTHER" id="PTHR11559">
    <property type="entry name" value="CARBOXYLESTERASE"/>
    <property type="match status" value="1"/>
</dbReference>
<gene>
    <name evidence="6" type="ORF">A5889_000694</name>
    <name evidence="5" type="ORF">A5889_002387</name>
</gene>
<name>A0A200J8V7_9ENTE</name>
<dbReference type="PROSITE" id="PS51257">
    <property type="entry name" value="PROKAR_LIPOPROTEIN"/>
    <property type="match status" value="1"/>
</dbReference>